<evidence type="ECO:0000256" key="3">
    <source>
        <dbReference type="ARBA" id="ARBA00022884"/>
    </source>
</evidence>
<dbReference type="PANTHER" id="PTHR11229:SF16">
    <property type="entry name" value="LARGE RIBOSOMAL SUBUNIT PROTEIN UL3C"/>
    <property type="match status" value="1"/>
</dbReference>
<evidence type="ECO:0000256" key="4">
    <source>
        <dbReference type="ARBA" id="ARBA00022980"/>
    </source>
</evidence>
<accession>A0A2H0RCB6</accession>
<dbReference type="Gene3D" id="2.40.30.10">
    <property type="entry name" value="Translation factors"/>
    <property type="match status" value="1"/>
</dbReference>
<reference evidence="8 9" key="1">
    <citation type="submission" date="2017-09" db="EMBL/GenBank/DDBJ databases">
        <title>Depth-based differentiation of microbial function through sediment-hosted aquifers and enrichment of novel symbionts in the deep terrestrial subsurface.</title>
        <authorList>
            <person name="Probst A.J."/>
            <person name="Ladd B."/>
            <person name="Jarett J.K."/>
            <person name="Geller-Mcgrath D.E."/>
            <person name="Sieber C.M."/>
            <person name="Emerson J.B."/>
            <person name="Anantharaman K."/>
            <person name="Thomas B.C."/>
            <person name="Malmstrom R."/>
            <person name="Stieglmeier M."/>
            <person name="Klingl A."/>
            <person name="Woyke T."/>
            <person name="Ryan C.M."/>
            <person name="Banfield J.F."/>
        </authorList>
    </citation>
    <scope>NUCLEOTIDE SEQUENCE [LARGE SCALE GENOMIC DNA]</scope>
    <source>
        <strain evidence="8">CG10_big_fil_rev_8_21_14_0_10_31_9</strain>
    </source>
</reference>
<dbReference type="SUPFAM" id="SSF50447">
    <property type="entry name" value="Translation proteins"/>
    <property type="match status" value="1"/>
</dbReference>
<keyword evidence="2 7" id="KW-0699">rRNA-binding</keyword>
<dbReference type="HAMAP" id="MF_01325_B">
    <property type="entry name" value="Ribosomal_uL3_B"/>
    <property type="match status" value="1"/>
</dbReference>
<evidence type="ECO:0000256" key="2">
    <source>
        <dbReference type="ARBA" id="ARBA00022730"/>
    </source>
</evidence>
<keyword evidence="3 7" id="KW-0694">RNA-binding</keyword>
<dbReference type="Pfam" id="PF00297">
    <property type="entry name" value="Ribosomal_L3"/>
    <property type="match status" value="1"/>
</dbReference>
<keyword evidence="5 7" id="KW-0687">Ribonucleoprotein</keyword>
<proteinExistence type="inferred from homology"/>
<organism evidence="8 9">
    <name type="scientific">Candidatus Wolfebacteria bacterium CG10_big_fil_rev_8_21_14_0_10_31_9</name>
    <dbReference type="NCBI Taxonomy" id="1975070"/>
    <lineage>
        <taxon>Bacteria</taxon>
        <taxon>Candidatus Wolfeibacteriota</taxon>
    </lineage>
</organism>
<comment type="function">
    <text evidence="7">One of the primary rRNA binding proteins, it binds directly near the 3'-end of the 23S rRNA, where it nucleates assembly of the 50S subunit.</text>
</comment>
<dbReference type="Gene3D" id="3.30.160.810">
    <property type="match status" value="1"/>
</dbReference>
<comment type="subunit">
    <text evidence="7">Part of the 50S ribosomal subunit. Forms a cluster with proteins L14 and L19.</text>
</comment>
<dbReference type="EMBL" id="PCXV01000024">
    <property type="protein sequence ID" value="PIR44148.1"/>
    <property type="molecule type" value="Genomic_DNA"/>
</dbReference>
<evidence type="ECO:0000256" key="5">
    <source>
        <dbReference type="ARBA" id="ARBA00023274"/>
    </source>
</evidence>
<dbReference type="GO" id="GO:0003735">
    <property type="term" value="F:structural constituent of ribosome"/>
    <property type="evidence" value="ECO:0007669"/>
    <property type="project" value="UniProtKB-UniRule"/>
</dbReference>
<evidence type="ECO:0000256" key="7">
    <source>
        <dbReference type="HAMAP-Rule" id="MF_01325"/>
    </source>
</evidence>
<evidence type="ECO:0000256" key="6">
    <source>
        <dbReference type="ARBA" id="ARBA00035243"/>
    </source>
</evidence>
<dbReference type="Proteomes" id="UP000231602">
    <property type="component" value="Unassembled WGS sequence"/>
</dbReference>
<dbReference type="GO" id="GO:0006412">
    <property type="term" value="P:translation"/>
    <property type="evidence" value="ECO:0007669"/>
    <property type="project" value="UniProtKB-UniRule"/>
</dbReference>
<dbReference type="PANTHER" id="PTHR11229">
    <property type="entry name" value="50S RIBOSOMAL PROTEIN L3"/>
    <property type="match status" value="1"/>
</dbReference>
<dbReference type="InterPro" id="IPR000597">
    <property type="entry name" value="Ribosomal_uL3"/>
</dbReference>
<dbReference type="AlphaFoldDB" id="A0A2H0RCB6"/>
<name>A0A2H0RCB6_9BACT</name>
<sequence length="201" mass="22115">MMKFILGKKLKMTQVWNGDKVVPVTLIQAGPIKITQVRTKDNDGYEAVQVGFDATAKHINKPLKGHLKDLGDFRTLKEFRIQNTEYKIGDILDVSQFIEGDKVKVSGLNKGRGFQGVVKRHGFHGGPKTHGQKNRLRAPGSIGATAPQRVLPGLRMAGRMGQERVSIKNLQIAGIDKEKNILMVRGAVPGMKGTLLEIRGI</sequence>
<evidence type="ECO:0000313" key="9">
    <source>
        <dbReference type="Proteomes" id="UP000231602"/>
    </source>
</evidence>
<protein>
    <recommendedName>
        <fullName evidence="6 7">Large ribosomal subunit protein uL3</fullName>
    </recommendedName>
</protein>
<dbReference type="NCBIfam" id="TIGR03625">
    <property type="entry name" value="L3_bact"/>
    <property type="match status" value="1"/>
</dbReference>
<evidence type="ECO:0000313" key="8">
    <source>
        <dbReference type="EMBL" id="PIR44148.1"/>
    </source>
</evidence>
<dbReference type="InterPro" id="IPR019927">
    <property type="entry name" value="Ribosomal_uL3_bac/org-type"/>
</dbReference>
<keyword evidence="4 7" id="KW-0689">Ribosomal protein</keyword>
<dbReference type="FunFam" id="2.40.30.10:FF:000004">
    <property type="entry name" value="50S ribosomal protein L3"/>
    <property type="match status" value="1"/>
</dbReference>
<comment type="similarity">
    <text evidence="1 7">Belongs to the universal ribosomal protein uL3 family.</text>
</comment>
<evidence type="ECO:0000256" key="1">
    <source>
        <dbReference type="ARBA" id="ARBA00006540"/>
    </source>
</evidence>
<dbReference type="InterPro" id="IPR009000">
    <property type="entry name" value="Transl_B-barrel_sf"/>
</dbReference>
<comment type="caution">
    <text evidence="8">The sequence shown here is derived from an EMBL/GenBank/DDBJ whole genome shotgun (WGS) entry which is preliminary data.</text>
</comment>
<gene>
    <name evidence="7" type="primary">rplC</name>
    <name evidence="8" type="ORF">COV23_01585</name>
</gene>
<dbReference type="GO" id="GO:0022625">
    <property type="term" value="C:cytosolic large ribosomal subunit"/>
    <property type="evidence" value="ECO:0007669"/>
    <property type="project" value="TreeGrafter"/>
</dbReference>
<dbReference type="GO" id="GO:0019843">
    <property type="term" value="F:rRNA binding"/>
    <property type="evidence" value="ECO:0007669"/>
    <property type="project" value="UniProtKB-UniRule"/>
</dbReference>